<dbReference type="EMBL" id="JAAXLA010000042">
    <property type="protein sequence ID" value="NMH99807.1"/>
    <property type="molecule type" value="Genomic_DNA"/>
</dbReference>
<sequence length="892" mass="93595">MPARTDRDHGLFSPTVGARAAPPDALLVTDLLADLPELVDRLVRCTDADDALDAFLLAAGAVQIVEDHLQRDVLSLRRAGGMLGGGPRHLAGLLAEGLETVRRLPPGNRRALRWCEQARRVRDLLADAVAAAGAPGERHRDAYAPGPTGLQLTVRRLAAEAGDLPPALRSELLRMPSCFRSFDLAPADMGALAERLLARPDRAVGGCVIVGIRTSGSYLAPLVAAELRRRGTPASALTVRPSRLLLPGDGHRLRTAVAAGATVAVVDDPPNTGSAYRKTIALLARHGAPRPVLLLPLFGDDPPAGLTALPAETLPYRHWAVHRQLDPAAVRAALAELLGLPAPLLTVRQLSPTPSSGERGHLAVTYAVDVDGRSRLVEVAGSGQGYLGRHAIAVAAALSGLVAPTYGFRDGLVYRATPAPEQRLTAPTAADAAEIARHVHTRAAALPAVTDRSLRMNGQQPVWELAARLTARGFGRAGLLLRQPVLDPAARRLCRPDRPSVIDGATSLSHWYRDGDGRLRKTDPDTKAFANTDRASYDARYDLAGAAPGGPDDDIDEALRAGPAGGAEAYLLYELVHLQDPITGRPADAAACSRAVRRYLTRLYPAPPVAAGPLCALDLDGVVESDALGFPITTPTALRAVHALSRHGFRPVPVTGRSLPDVWARCAAYGLAGGVAEYGAVAYRHDTATTVSLLGPDRLAVLDRLRIALRARPGVSVDDAYRHSVRVRRAGGGPVSAHDVDGAVAEAGADPRGLRVITGAHQTDIVDAGTGKLAGVHALVDLLGGPVEFAVGDSAEDLPMLTAAWRGYAPGNASQEIRAAGVRVLRPHYARGLAAAVGRVIGHRPGACRQCAAPRPKSADARLLLAILDVQAGGRRGLGMAAARAVAARFAR</sequence>
<comment type="caution">
    <text evidence="1">The sequence shown here is derived from an EMBL/GenBank/DDBJ whole genome shotgun (WGS) entry which is preliminary data.</text>
</comment>
<dbReference type="SUPFAM" id="SSF53271">
    <property type="entry name" value="PRTase-like"/>
    <property type="match status" value="1"/>
</dbReference>
<dbReference type="InterPro" id="IPR036412">
    <property type="entry name" value="HAD-like_sf"/>
</dbReference>
<keyword evidence="1" id="KW-0378">Hydrolase</keyword>
<dbReference type="PANTHER" id="PTHR10000:SF8">
    <property type="entry name" value="HAD SUPERFAMILY HYDROLASE-LIKE, TYPE 3"/>
    <property type="match status" value="1"/>
</dbReference>
<accession>A0ABX1SGW7</accession>
<dbReference type="Gene3D" id="3.90.1070.10">
    <property type="match status" value="1"/>
</dbReference>
<organism evidence="1 2">
    <name type="scientific">Pseudonocardia acidicola</name>
    <dbReference type="NCBI Taxonomy" id="2724939"/>
    <lineage>
        <taxon>Bacteria</taxon>
        <taxon>Bacillati</taxon>
        <taxon>Actinomycetota</taxon>
        <taxon>Actinomycetes</taxon>
        <taxon>Pseudonocardiales</taxon>
        <taxon>Pseudonocardiaceae</taxon>
        <taxon>Pseudonocardia</taxon>
    </lineage>
</organism>
<proteinExistence type="predicted"/>
<gene>
    <name evidence="1" type="ORF">HF526_21165</name>
</gene>
<dbReference type="InterPro" id="IPR023214">
    <property type="entry name" value="HAD_sf"/>
</dbReference>
<dbReference type="PANTHER" id="PTHR10000">
    <property type="entry name" value="PHOSPHOSERINE PHOSPHATASE"/>
    <property type="match status" value="1"/>
</dbReference>
<dbReference type="Proteomes" id="UP000820669">
    <property type="component" value="Unassembled WGS sequence"/>
</dbReference>
<evidence type="ECO:0000313" key="2">
    <source>
        <dbReference type="Proteomes" id="UP000820669"/>
    </source>
</evidence>
<reference evidence="1 2" key="1">
    <citation type="submission" date="2020-04" db="EMBL/GenBank/DDBJ databases">
        <authorList>
            <person name="Klaysubun C."/>
            <person name="Duangmal K."/>
            <person name="Lipun K."/>
        </authorList>
    </citation>
    <scope>NUCLEOTIDE SEQUENCE [LARGE SCALE GENOMIC DNA]</scope>
    <source>
        <strain evidence="1 2">K10HN5</strain>
    </source>
</reference>
<dbReference type="InterPro" id="IPR029057">
    <property type="entry name" value="PRTase-like"/>
</dbReference>
<keyword evidence="2" id="KW-1185">Reference proteome</keyword>
<name>A0ABX1SGW7_9PSEU</name>
<dbReference type="Pfam" id="PF08282">
    <property type="entry name" value="Hydrolase_3"/>
    <property type="match status" value="1"/>
</dbReference>
<dbReference type="RefSeq" id="WP_169383283.1">
    <property type="nucleotide sequence ID" value="NZ_JAAXLA010000042.1"/>
</dbReference>
<dbReference type="SUPFAM" id="SSF56784">
    <property type="entry name" value="HAD-like"/>
    <property type="match status" value="1"/>
</dbReference>
<protein>
    <submittedName>
        <fullName evidence="1">HAD hydrolase family protein</fullName>
    </submittedName>
</protein>
<evidence type="ECO:0000313" key="1">
    <source>
        <dbReference type="EMBL" id="NMH99807.1"/>
    </source>
</evidence>
<dbReference type="Gene3D" id="3.40.50.2020">
    <property type="match status" value="1"/>
</dbReference>
<dbReference type="Gene3D" id="3.40.50.1000">
    <property type="entry name" value="HAD superfamily/HAD-like"/>
    <property type="match status" value="1"/>
</dbReference>
<dbReference type="GO" id="GO:0016787">
    <property type="term" value="F:hydrolase activity"/>
    <property type="evidence" value="ECO:0007669"/>
    <property type="project" value="UniProtKB-KW"/>
</dbReference>